<keyword evidence="4 6" id="KW-0067">ATP-binding</keyword>
<dbReference type="Proteomes" id="UP000190027">
    <property type="component" value="Unassembled WGS sequence"/>
</dbReference>
<evidence type="ECO:0000256" key="2">
    <source>
        <dbReference type="ARBA" id="ARBA00022448"/>
    </source>
</evidence>
<dbReference type="PANTHER" id="PTHR43776">
    <property type="entry name" value="TRANSPORT ATP-BINDING PROTEIN"/>
    <property type="match status" value="1"/>
</dbReference>
<dbReference type="AlphaFoldDB" id="A0A1T4WV90"/>
<feature type="domain" description="ABC transporter" evidence="5">
    <location>
        <begin position="7"/>
        <end position="249"/>
    </location>
</feature>
<dbReference type="PANTHER" id="PTHR43776:SF7">
    <property type="entry name" value="D,D-DIPEPTIDE TRANSPORT ATP-BINDING PROTEIN DDPF-RELATED"/>
    <property type="match status" value="1"/>
</dbReference>
<dbReference type="InterPro" id="IPR013563">
    <property type="entry name" value="Oligopep_ABC_C"/>
</dbReference>
<proteinExistence type="inferred from homology"/>
<evidence type="ECO:0000256" key="3">
    <source>
        <dbReference type="ARBA" id="ARBA00022741"/>
    </source>
</evidence>
<evidence type="ECO:0000313" key="7">
    <source>
        <dbReference type="Proteomes" id="UP000190027"/>
    </source>
</evidence>
<dbReference type="CDD" id="cd03257">
    <property type="entry name" value="ABC_NikE_OppD_transporters"/>
    <property type="match status" value="1"/>
</dbReference>
<gene>
    <name evidence="6" type="ORF">SAMN02745704_01369</name>
</gene>
<dbReference type="NCBIfam" id="TIGR01727">
    <property type="entry name" value="oligo_HPY"/>
    <property type="match status" value="1"/>
</dbReference>
<name>A0A1T4WV90_9BACT</name>
<sequence>MLTIRNLQKQYVVRGGLLRTKQGVVHAVNDLHLHVRHGETLGLVGESGCGKSTLARLILGLETPTSGEIILKNIPLEQWQGQHLRRTVQMIFQDPYSSLNPRWTVGSIVREPLDILGRHPLEQRRKKTREMLSRVGLGQDDMARYPHEFSGGQRQRVAIARALAPEPELVVCDEPVSALDVSIRAQVLNLLHSLQKDMGLTYLFISHDLSVISHLCDRVAVMYLGSVVELAPRQSFFKTPRHPYSAALLTAVPIPDPSIPPQEMPLTGELPSPLSPPQGCPFHPRCPQAMDICSRQKPTFREIQPGHHVACWLYEATTQDKRNMS</sequence>
<dbReference type="Gene3D" id="3.40.50.300">
    <property type="entry name" value="P-loop containing nucleotide triphosphate hydrolases"/>
    <property type="match status" value="1"/>
</dbReference>
<evidence type="ECO:0000259" key="5">
    <source>
        <dbReference type="PROSITE" id="PS50893"/>
    </source>
</evidence>
<dbReference type="InterPro" id="IPR017871">
    <property type="entry name" value="ABC_transporter-like_CS"/>
</dbReference>
<dbReference type="SMART" id="SM00382">
    <property type="entry name" value="AAA"/>
    <property type="match status" value="1"/>
</dbReference>
<dbReference type="OrthoDB" id="9809450at2"/>
<dbReference type="STRING" id="1121449.SAMN02745704_01369"/>
<dbReference type="SUPFAM" id="SSF52540">
    <property type="entry name" value="P-loop containing nucleoside triphosphate hydrolases"/>
    <property type="match status" value="1"/>
</dbReference>
<dbReference type="InterPro" id="IPR003593">
    <property type="entry name" value="AAA+_ATPase"/>
</dbReference>
<dbReference type="Pfam" id="PF00005">
    <property type="entry name" value="ABC_tran"/>
    <property type="match status" value="1"/>
</dbReference>
<dbReference type="Pfam" id="PF08352">
    <property type="entry name" value="oligo_HPY"/>
    <property type="match status" value="1"/>
</dbReference>
<dbReference type="FunFam" id="3.40.50.300:FF:000016">
    <property type="entry name" value="Oligopeptide ABC transporter ATP-binding component"/>
    <property type="match status" value="1"/>
</dbReference>
<dbReference type="PROSITE" id="PS00482">
    <property type="entry name" value="DIHYDROOROTASE_1"/>
    <property type="match status" value="1"/>
</dbReference>
<dbReference type="GO" id="GO:0016887">
    <property type="term" value="F:ATP hydrolysis activity"/>
    <property type="evidence" value="ECO:0007669"/>
    <property type="project" value="InterPro"/>
</dbReference>
<dbReference type="PROSITE" id="PS00211">
    <property type="entry name" value="ABC_TRANSPORTER_1"/>
    <property type="match status" value="1"/>
</dbReference>
<dbReference type="RefSeq" id="WP_078716940.1">
    <property type="nucleotide sequence ID" value="NZ_FUYC01000004.1"/>
</dbReference>
<evidence type="ECO:0000313" key="6">
    <source>
        <dbReference type="EMBL" id="SKA80551.1"/>
    </source>
</evidence>
<dbReference type="GO" id="GO:0016812">
    <property type="term" value="F:hydrolase activity, acting on carbon-nitrogen (but not peptide) bonds, in cyclic amides"/>
    <property type="evidence" value="ECO:0007669"/>
    <property type="project" value="InterPro"/>
</dbReference>
<dbReference type="InterPro" id="IPR003439">
    <property type="entry name" value="ABC_transporter-like_ATP-bd"/>
</dbReference>
<keyword evidence="7" id="KW-1185">Reference proteome</keyword>
<dbReference type="PROSITE" id="PS50893">
    <property type="entry name" value="ABC_TRANSPORTER_2"/>
    <property type="match status" value="1"/>
</dbReference>
<dbReference type="GO" id="GO:0015833">
    <property type="term" value="P:peptide transport"/>
    <property type="evidence" value="ECO:0007669"/>
    <property type="project" value="InterPro"/>
</dbReference>
<dbReference type="GO" id="GO:0005524">
    <property type="term" value="F:ATP binding"/>
    <property type="evidence" value="ECO:0007669"/>
    <property type="project" value="UniProtKB-KW"/>
</dbReference>
<keyword evidence="3" id="KW-0547">Nucleotide-binding</keyword>
<keyword evidence="2" id="KW-0813">Transport</keyword>
<protein>
    <submittedName>
        <fullName evidence="6">Peptide/nickel transport system ATP-binding protein</fullName>
    </submittedName>
</protein>
<comment type="similarity">
    <text evidence="1">Belongs to the ABC transporter superfamily.</text>
</comment>
<dbReference type="InterPro" id="IPR002195">
    <property type="entry name" value="Dihydroorotase_CS"/>
</dbReference>
<evidence type="ECO:0000256" key="1">
    <source>
        <dbReference type="ARBA" id="ARBA00005417"/>
    </source>
</evidence>
<dbReference type="InterPro" id="IPR027417">
    <property type="entry name" value="P-loop_NTPase"/>
</dbReference>
<accession>A0A1T4WV90</accession>
<evidence type="ECO:0000256" key="4">
    <source>
        <dbReference type="ARBA" id="ARBA00022840"/>
    </source>
</evidence>
<dbReference type="GO" id="GO:0055085">
    <property type="term" value="P:transmembrane transport"/>
    <property type="evidence" value="ECO:0007669"/>
    <property type="project" value="UniProtKB-ARBA"/>
</dbReference>
<dbReference type="InterPro" id="IPR050319">
    <property type="entry name" value="ABC_transp_ATP-bind"/>
</dbReference>
<reference evidence="6 7" key="1">
    <citation type="submission" date="2017-02" db="EMBL/GenBank/DDBJ databases">
        <authorList>
            <person name="Peterson S.W."/>
        </authorList>
    </citation>
    <scope>NUCLEOTIDE SEQUENCE [LARGE SCALE GENOMIC DNA]</scope>
    <source>
        <strain evidence="6 7">DSM 16080</strain>
    </source>
</reference>
<dbReference type="EMBL" id="FUYC01000004">
    <property type="protein sequence ID" value="SKA80551.1"/>
    <property type="molecule type" value="Genomic_DNA"/>
</dbReference>
<organism evidence="6 7">
    <name type="scientific">Paucidesulfovibrio gracilis DSM 16080</name>
    <dbReference type="NCBI Taxonomy" id="1121449"/>
    <lineage>
        <taxon>Bacteria</taxon>
        <taxon>Pseudomonadati</taxon>
        <taxon>Thermodesulfobacteriota</taxon>
        <taxon>Desulfovibrionia</taxon>
        <taxon>Desulfovibrionales</taxon>
        <taxon>Desulfovibrionaceae</taxon>
        <taxon>Paucidesulfovibrio</taxon>
    </lineage>
</organism>